<dbReference type="Gene3D" id="2.40.128.270">
    <property type="match status" value="1"/>
</dbReference>
<reference evidence="4" key="1">
    <citation type="journal article" date="2019" name="Int. J. Syst. Evol. Microbiol.">
        <title>The Global Catalogue of Microorganisms (GCM) 10K type strain sequencing project: providing services to taxonomists for standard genome sequencing and annotation.</title>
        <authorList>
            <consortium name="The Broad Institute Genomics Platform"/>
            <consortium name="The Broad Institute Genome Sequencing Center for Infectious Disease"/>
            <person name="Wu L."/>
            <person name="Ma J."/>
        </authorList>
    </citation>
    <scope>NUCLEOTIDE SEQUENCE [LARGE SCALE GENOMIC DNA]</scope>
    <source>
        <strain evidence="4">CGMCC 1.12922</strain>
    </source>
</reference>
<dbReference type="EMBL" id="BMGI01000003">
    <property type="protein sequence ID" value="GGD38370.1"/>
    <property type="molecule type" value="Genomic_DNA"/>
</dbReference>
<feature type="domain" description="DUF306" evidence="2">
    <location>
        <begin position="23"/>
        <end position="126"/>
    </location>
</feature>
<proteinExistence type="predicted"/>
<sequence>MRLALATALACLALPAFAQTSGAGGWTLISVGGIAAEPGGSIAFAADGSAFGSTGCNRFQIKAVAALGVLTFSEIGATTKMACPGALDEQEEQVLSALSGTVAVAYDPVGERMMLIPQEGAPVLGFVRAE</sequence>
<dbReference type="InterPro" id="IPR005184">
    <property type="entry name" value="DUF306_Meta_HslJ"/>
</dbReference>
<protein>
    <recommendedName>
        <fullName evidence="2">DUF306 domain-containing protein</fullName>
    </recommendedName>
</protein>
<organism evidence="3 4">
    <name type="scientific">Sinisalibacter lacisalsi</name>
    <dbReference type="NCBI Taxonomy" id="1526570"/>
    <lineage>
        <taxon>Bacteria</taxon>
        <taxon>Pseudomonadati</taxon>
        <taxon>Pseudomonadota</taxon>
        <taxon>Alphaproteobacteria</taxon>
        <taxon>Rhodobacterales</taxon>
        <taxon>Roseobacteraceae</taxon>
        <taxon>Sinisalibacter</taxon>
    </lineage>
</organism>
<dbReference type="InterPro" id="IPR038670">
    <property type="entry name" value="HslJ-like_sf"/>
</dbReference>
<dbReference type="PANTHER" id="PTHR35535:SF1">
    <property type="entry name" value="HEAT SHOCK PROTEIN HSLJ"/>
    <property type="match status" value="1"/>
</dbReference>
<evidence type="ECO:0000313" key="3">
    <source>
        <dbReference type="EMBL" id="GGD38370.1"/>
    </source>
</evidence>
<evidence type="ECO:0000259" key="2">
    <source>
        <dbReference type="Pfam" id="PF03724"/>
    </source>
</evidence>
<dbReference type="Proteomes" id="UP000617355">
    <property type="component" value="Unassembled WGS sequence"/>
</dbReference>
<keyword evidence="4" id="KW-1185">Reference proteome</keyword>
<dbReference type="PANTHER" id="PTHR35535">
    <property type="entry name" value="HEAT SHOCK PROTEIN HSLJ"/>
    <property type="match status" value="1"/>
</dbReference>
<feature type="signal peptide" evidence="1">
    <location>
        <begin position="1"/>
        <end position="18"/>
    </location>
</feature>
<gene>
    <name evidence="3" type="ORF">GCM10011358_22710</name>
</gene>
<dbReference type="InterPro" id="IPR053147">
    <property type="entry name" value="Hsp_HslJ-like"/>
</dbReference>
<comment type="caution">
    <text evidence="3">The sequence shown here is derived from an EMBL/GenBank/DDBJ whole genome shotgun (WGS) entry which is preliminary data.</text>
</comment>
<dbReference type="Pfam" id="PF03724">
    <property type="entry name" value="META"/>
    <property type="match status" value="1"/>
</dbReference>
<name>A0ABQ1QNT5_9RHOB</name>
<feature type="chain" id="PRO_5046616069" description="DUF306 domain-containing protein" evidence="1">
    <location>
        <begin position="19"/>
        <end position="130"/>
    </location>
</feature>
<keyword evidence="1" id="KW-0732">Signal</keyword>
<dbReference type="RefSeq" id="WP_188527765.1">
    <property type="nucleotide sequence ID" value="NZ_BMGI01000003.1"/>
</dbReference>
<evidence type="ECO:0000256" key="1">
    <source>
        <dbReference type="SAM" id="SignalP"/>
    </source>
</evidence>
<accession>A0ABQ1QNT5</accession>
<evidence type="ECO:0000313" key="4">
    <source>
        <dbReference type="Proteomes" id="UP000617355"/>
    </source>
</evidence>